<protein>
    <submittedName>
        <fullName evidence="2">Uncharacterized protein</fullName>
    </submittedName>
</protein>
<accession>A0A382BB41</accession>
<name>A0A382BB41_9ZZZZ</name>
<organism evidence="2">
    <name type="scientific">marine metagenome</name>
    <dbReference type="NCBI Taxonomy" id="408172"/>
    <lineage>
        <taxon>unclassified sequences</taxon>
        <taxon>metagenomes</taxon>
        <taxon>ecological metagenomes</taxon>
    </lineage>
</organism>
<proteinExistence type="predicted"/>
<gene>
    <name evidence="2" type="ORF">METZ01_LOCUS163914</name>
</gene>
<feature type="region of interest" description="Disordered" evidence="1">
    <location>
        <begin position="26"/>
        <end position="63"/>
    </location>
</feature>
<evidence type="ECO:0000313" key="2">
    <source>
        <dbReference type="EMBL" id="SVB11060.1"/>
    </source>
</evidence>
<evidence type="ECO:0000256" key="1">
    <source>
        <dbReference type="SAM" id="MobiDB-lite"/>
    </source>
</evidence>
<feature type="non-terminal residue" evidence="2">
    <location>
        <position position="63"/>
    </location>
</feature>
<sequence length="63" mass="7126">PVTPNSLNSRRVRRMRPKRSWRLPWHTRIRVGQTSQPSGSGRSVKGLFPPSRTRDCAGSSRLG</sequence>
<dbReference type="EMBL" id="UINC01029025">
    <property type="protein sequence ID" value="SVB11060.1"/>
    <property type="molecule type" value="Genomic_DNA"/>
</dbReference>
<feature type="compositionally biased region" description="Polar residues" evidence="1">
    <location>
        <begin position="32"/>
        <end position="41"/>
    </location>
</feature>
<reference evidence="2" key="1">
    <citation type="submission" date="2018-05" db="EMBL/GenBank/DDBJ databases">
        <authorList>
            <person name="Lanie J.A."/>
            <person name="Ng W.-L."/>
            <person name="Kazmierczak K.M."/>
            <person name="Andrzejewski T.M."/>
            <person name="Davidsen T.M."/>
            <person name="Wayne K.J."/>
            <person name="Tettelin H."/>
            <person name="Glass J.I."/>
            <person name="Rusch D."/>
            <person name="Podicherti R."/>
            <person name="Tsui H.-C.T."/>
            <person name="Winkler M.E."/>
        </authorList>
    </citation>
    <scope>NUCLEOTIDE SEQUENCE</scope>
</reference>
<feature type="non-terminal residue" evidence="2">
    <location>
        <position position="1"/>
    </location>
</feature>
<dbReference type="AlphaFoldDB" id="A0A382BB41"/>